<sequence>MPVFELLVTFQANIFNYKNITIFIYIFYSVFQNEYDLQKNILKKLRRENSFFDPIDEKESIQDQFGNTDLLE</sequence>
<protein>
    <submittedName>
        <fullName evidence="1">Uncharacterized protein</fullName>
    </submittedName>
</protein>
<dbReference type="OrthoDB" id="2234799at2759"/>
<evidence type="ECO:0000313" key="1">
    <source>
        <dbReference type="EMBL" id="ORE02870.1"/>
    </source>
</evidence>
<gene>
    <name evidence="1" type="ORF">BCV72DRAFT_214376</name>
</gene>
<accession>A0A1X0QSY5</accession>
<organism evidence="1">
    <name type="scientific">Rhizopus microsporus var. microsporus</name>
    <dbReference type="NCBI Taxonomy" id="86635"/>
    <lineage>
        <taxon>Eukaryota</taxon>
        <taxon>Fungi</taxon>
        <taxon>Fungi incertae sedis</taxon>
        <taxon>Mucoromycota</taxon>
        <taxon>Mucoromycotina</taxon>
        <taxon>Mucoromycetes</taxon>
        <taxon>Mucorales</taxon>
        <taxon>Mucorineae</taxon>
        <taxon>Rhizopodaceae</taxon>
        <taxon>Rhizopus</taxon>
    </lineage>
</organism>
<proteinExistence type="predicted"/>
<dbReference type="AlphaFoldDB" id="A0A1X0QSY5"/>
<reference evidence="1" key="1">
    <citation type="journal article" date="2016" name="Proc. Natl. Acad. Sci. U.S.A.">
        <title>Lipid metabolic changes in an early divergent fungus govern the establishment of a mutualistic symbiosis with endobacteria.</title>
        <authorList>
            <person name="Lastovetsky O.A."/>
            <person name="Gaspar M.L."/>
            <person name="Mondo S.J."/>
            <person name="LaButti K.M."/>
            <person name="Sandor L."/>
            <person name="Grigoriev I.V."/>
            <person name="Henry S.A."/>
            <person name="Pawlowska T.E."/>
        </authorList>
    </citation>
    <scope>NUCLEOTIDE SEQUENCE [LARGE SCALE GENOMIC DNA]</scope>
    <source>
        <strain evidence="1">ATCC 52814</strain>
    </source>
</reference>
<dbReference type="Proteomes" id="UP000242414">
    <property type="component" value="Unassembled WGS sequence"/>
</dbReference>
<dbReference type="VEuPathDB" id="FungiDB:BCV72DRAFT_214376"/>
<name>A0A1X0QSY5_RHIZD</name>
<dbReference type="EMBL" id="KV922028">
    <property type="protein sequence ID" value="ORE02870.1"/>
    <property type="molecule type" value="Genomic_DNA"/>
</dbReference>